<dbReference type="Proteomes" id="UP001617714">
    <property type="component" value="Unassembled WGS sequence"/>
</dbReference>
<dbReference type="RefSeq" id="WP_159105492.1">
    <property type="nucleotide sequence ID" value="NZ_CP046377.1"/>
</dbReference>
<name>A0AAP9IFH0_9GAMM</name>
<evidence type="ECO:0000313" key="4">
    <source>
        <dbReference type="Proteomes" id="UP001617714"/>
    </source>
</evidence>
<gene>
    <name evidence="1" type="ORF">ACIPSN_15160</name>
    <name evidence="2" type="ORF">GMX10_06555</name>
</gene>
<dbReference type="AlphaFoldDB" id="A0AAP9IFH0"/>
<sequence length="54" mass="6052">MKEQETKSTHGVFWPMLRTALQVHELHVANIHDEQGGIPEKEVDASFVVPITLG</sequence>
<evidence type="ECO:0000313" key="1">
    <source>
        <dbReference type="EMBL" id="MFJ5322673.1"/>
    </source>
</evidence>
<evidence type="ECO:0000313" key="3">
    <source>
        <dbReference type="Proteomes" id="UP000464054"/>
    </source>
</evidence>
<dbReference type="EMBL" id="CP046377">
    <property type="protein sequence ID" value="QHQ23770.1"/>
    <property type="molecule type" value="Genomic_DNA"/>
</dbReference>
<reference evidence="2" key="2">
    <citation type="journal article" date="2022" name="Plant Pathol J">
        <title>Comparative Genomic Analysis of Pathogenic Factors of Pectobacterium Species Isolated in South Korea Using Whole-Genome Sequencing.</title>
        <authorList>
            <person name="Jee S."/>
            <person name="Kang I.J."/>
            <person name="Bak G."/>
            <person name="Kang S."/>
            <person name="Lee J."/>
            <person name="Heu S."/>
            <person name="Hwang I."/>
        </authorList>
    </citation>
    <scope>NUCLEOTIDE SEQUENCE</scope>
    <source>
        <strain evidence="2">PZ1</strain>
    </source>
</reference>
<keyword evidence="4" id="KW-1185">Reference proteome</keyword>
<reference evidence="1 4" key="3">
    <citation type="submission" date="2024-10" db="EMBL/GenBank/DDBJ databases">
        <authorList>
            <person name="Lu C.-H."/>
        </authorList>
    </citation>
    <scope>NUCLEOTIDE SEQUENCE [LARGE SCALE GENOMIC DNA]</scope>
    <source>
        <strain evidence="1 4">22QBSP01-2</strain>
    </source>
</reference>
<protein>
    <submittedName>
        <fullName evidence="2">Uncharacterized protein</fullName>
    </submittedName>
</protein>
<dbReference type="GeneID" id="90769159"/>
<reference evidence="3" key="1">
    <citation type="submission" date="2019-11" db="EMBL/GenBank/DDBJ databases">
        <authorList>
            <person name="Jee S."/>
        </authorList>
    </citation>
    <scope>NUCLEOTIDE SEQUENCE [LARGE SCALE GENOMIC DNA]</scope>
    <source>
        <strain evidence="3">PZ1</strain>
    </source>
</reference>
<organism evidence="2 3">
    <name type="scientific">Pectobacterium parvum</name>
    <dbReference type="NCBI Taxonomy" id="2778550"/>
    <lineage>
        <taxon>Bacteria</taxon>
        <taxon>Pseudomonadati</taxon>
        <taxon>Pseudomonadota</taxon>
        <taxon>Gammaproteobacteria</taxon>
        <taxon>Enterobacterales</taxon>
        <taxon>Pectobacteriaceae</taxon>
        <taxon>Pectobacterium</taxon>
    </lineage>
</organism>
<dbReference type="EMBL" id="JBIXKD010000016">
    <property type="protein sequence ID" value="MFJ5322673.1"/>
    <property type="molecule type" value="Genomic_DNA"/>
</dbReference>
<accession>A0AAP9IFH0</accession>
<proteinExistence type="predicted"/>
<dbReference type="Proteomes" id="UP000464054">
    <property type="component" value="Chromosome"/>
</dbReference>
<evidence type="ECO:0000313" key="2">
    <source>
        <dbReference type="EMBL" id="QHQ23770.1"/>
    </source>
</evidence>